<accession>A0ABV5E5S5</accession>
<comment type="caution">
    <text evidence="1">The sequence shown here is derived from an EMBL/GenBank/DDBJ whole genome shotgun (WGS) entry which is preliminary data.</text>
</comment>
<proteinExistence type="predicted"/>
<dbReference type="RefSeq" id="WP_376731109.1">
    <property type="nucleotide sequence ID" value="NZ_JAYMRP010000003.1"/>
</dbReference>
<evidence type="ECO:0000313" key="2">
    <source>
        <dbReference type="Proteomes" id="UP001585080"/>
    </source>
</evidence>
<organism evidence="1 2">
    <name type="scientific">Streptomyces broussonetiae</name>
    <dbReference type="NCBI Taxonomy" id="2686304"/>
    <lineage>
        <taxon>Bacteria</taxon>
        <taxon>Bacillati</taxon>
        <taxon>Actinomycetota</taxon>
        <taxon>Actinomycetes</taxon>
        <taxon>Kitasatosporales</taxon>
        <taxon>Streptomycetaceae</taxon>
        <taxon>Streptomyces</taxon>
    </lineage>
</organism>
<evidence type="ECO:0000313" key="1">
    <source>
        <dbReference type="EMBL" id="MFB8772128.1"/>
    </source>
</evidence>
<keyword evidence="2" id="KW-1185">Reference proteome</keyword>
<sequence length="388" mass="42145">MTNSQQTRPATPEEDIKALYGRVAKLNDAVSALLAPGWGSEAGIIPPGHPLHVSEQSAAAQEQGAPVDWKAVAERRERELKTVGEARHRAEKRAEAASRVGTQHMVRAERAEAAAERARALHCRNKHTGDCEHCSASDYPNYSVPHPCATIRALDAPAPAAAEDTEPSEEPADPLGALIESAKRQMVDELGESQRDVDPLEALAYHATGLSYRLERAETAIRHVRDFLTDIDTPDWHAPGTEVALRIRSLLDEALAEPTPATGPNDADTERAVTALAKAYGPMADLNHPAHPANATTTDHDKQMLAAFRRSFATGARAAHEAADEAARVFAALPRSAEQTVTRVIDLHERWVKAGPPPLGTPMSRWWDKRLVELHDAILPPDGQPKEK</sequence>
<protein>
    <submittedName>
        <fullName evidence="1">Uncharacterized protein</fullName>
    </submittedName>
</protein>
<dbReference type="Proteomes" id="UP001585080">
    <property type="component" value="Unassembled WGS sequence"/>
</dbReference>
<gene>
    <name evidence="1" type="ORF">VSS16_05185</name>
</gene>
<dbReference type="EMBL" id="JAYMRP010000003">
    <property type="protein sequence ID" value="MFB8772128.1"/>
    <property type="molecule type" value="Genomic_DNA"/>
</dbReference>
<reference evidence="1 2" key="1">
    <citation type="submission" date="2024-01" db="EMBL/GenBank/DDBJ databases">
        <title>Genome mining of biosynthetic gene clusters to explore secondary metabolites of Streptomyces sp.</title>
        <authorList>
            <person name="Baig A."/>
            <person name="Ajitkumar Shintre N."/>
            <person name="Kumar H."/>
            <person name="Anbarasu A."/>
            <person name="Ramaiah S."/>
        </authorList>
    </citation>
    <scope>NUCLEOTIDE SEQUENCE [LARGE SCALE GENOMIC DNA]</scope>
    <source>
        <strain evidence="1 2">A57</strain>
    </source>
</reference>
<name>A0ABV5E5S5_9ACTN</name>